<dbReference type="Proteomes" id="UP000077521">
    <property type="component" value="Unassembled WGS sequence"/>
</dbReference>
<evidence type="ECO:0000256" key="3">
    <source>
        <dbReference type="ARBA" id="ARBA00023015"/>
    </source>
</evidence>
<evidence type="ECO:0000256" key="2">
    <source>
        <dbReference type="ARBA" id="ARBA00010239"/>
    </source>
</evidence>
<feature type="compositionally biased region" description="Basic and acidic residues" evidence="6">
    <location>
        <begin position="385"/>
        <end position="394"/>
    </location>
</feature>
<evidence type="ECO:0000256" key="1">
    <source>
        <dbReference type="ARBA" id="ARBA00004123"/>
    </source>
</evidence>
<dbReference type="InterPro" id="IPR006939">
    <property type="entry name" value="SNF5"/>
</dbReference>
<feature type="region of interest" description="Disordered" evidence="6">
    <location>
        <begin position="112"/>
        <end position="132"/>
    </location>
</feature>
<keyword evidence="3" id="KW-0805">Transcription regulation</keyword>
<dbReference type="GO" id="GO:0000228">
    <property type="term" value="C:nuclear chromosome"/>
    <property type="evidence" value="ECO:0007669"/>
    <property type="project" value="InterPro"/>
</dbReference>
<keyword evidence="8" id="KW-1185">Reference proteome</keyword>
<evidence type="ECO:0000256" key="5">
    <source>
        <dbReference type="ARBA" id="ARBA00023242"/>
    </source>
</evidence>
<accession>A0A8T8SLQ8</accession>
<dbReference type="AlphaFoldDB" id="A0A8T8SLQ8"/>
<comment type="similarity">
    <text evidence="2">Belongs to the SNF5 family.</text>
</comment>
<sequence>MSVPSSMSYPSLLPPSQARPPMMSVASSSTAPASASATASSSAINIPQAQQQAMRTSFPSRLRAGTSGLMQALPHAPDLADGVPLPGSGIIDDDDDLILGLGSSRGKMGTPVGAVPKLASGTATAGRGSPAVGEMEGSLRKYLGMPVPPHRLIAKDANRSLHQYYTDYDLEQAAAQGECLIPVRIELETDSHRIRDVFVWNMREKLITPSQFARLLLSDMELPFEPFAAQIEAAINSAIEEASAAGIGHSDFEPEDEDDIRVIVEYTVQILRSTVKDRFEWDLCSNLTPEAFTRQLCADLGLSGEAVTIISHAIREQLLVHRRAANELVRSNELESRGARGLEDIWRDLEQAREFGPLLEPLAEEELEKIEMDATRNSRRNRRAARAEGGRRRR</sequence>
<name>A0A8T8SLQ8_9BASI</name>
<evidence type="ECO:0000256" key="6">
    <source>
        <dbReference type="SAM" id="MobiDB-lite"/>
    </source>
</evidence>
<dbReference type="GO" id="GO:0006338">
    <property type="term" value="P:chromatin remodeling"/>
    <property type="evidence" value="ECO:0007669"/>
    <property type="project" value="InterPro"/>
</dbReference>
<dbReference type="PANTHER" id="PTHR10019">
    <property type="entry name" value="SNF5"/>
    <property type="match status" value="1"/>
</dbReference>
<dbReference type="EMBL" id="LWDF02000767">
    <property type="protein sequence ID" value="KAE8242791.1"/>
    <property type="molecule type" value="Genomic_DNA"/>
</dbReference>
<gene>
    <name evidence="7" type="ORF">A4X13_0g7011</name>
</gene>
<comment type="subcellular location">
    <subcellularLocation>
        <location evidence="1">Nucleus</location>
    </subcellularLocation>
</comment>
<organism evidence="7 8">
    <name type="scientific">Tilletia indica</name>
    <dbReference type="NCBI Taxonomy" id="43049"/>
    <lineage>
        <taxon>Eukaryota</taxon>
        <taxon>Fungi</taxon>
        <taxon>Dikarya</taxon>
        <taxon>Basidiomycota</taxon>
        <taxon>Ustilaginomycotina</taxon>
        <taxon>Exobasidiomycetes</taxon>
        <taxon>Tilletiales</taxon>
        <taxon>Tilletiaceae</taxon>
        <taxon>Tilletia</taxon>
    </lineage>
</organism>
<feature type="region of interest" description="Disordered" evidence="6">
    <location>
        <begin position="1"/>
        <end position="29"/>
    </location>
</feature>
<dbReference type="Pfam" id="PF04855">
    <property type="entry name" value="SNF5"/>
    <property type="match status" value="1"/>
</dbReference>
<evidence type="ECO:0000313" key="8">
    <source>
        <dbReference type="Proteomes" id="UP000077521"/>
    </source>
</evidence>
<keyword evidence="4" id="KW-0804">Transcription</keyword>
<feature type="compositionally biased region" description="Low complexity" evidence="6">
    <location>
        <begin position="1"/>
        <end position="16"/>
    </location>
</feature>
<proteinExistence type="inferred from homology"/>
<reference evidence="7" key="2">
    <citation type="journal article" date="2019" name="IMA Fungus">
        <title>Genome sequencing and comparison of five Tilletia species to identify candidate genes for the detection of regulated species infecting wheat.</title>
        <authorList>
            <person name="Nguyen H.D.T."/>
            <person name="Sultana T."/>
            <person name="Kesanakurti P."/>
            <person name="Hambleton S."/>
        </authorList>
    </citation>
    <scope>NUCLEOTIDE SEQUENCE</scope>
    <source>
        <strain evidence="7">DAOMC 236416</strain>
    </source>
</reference>
<keyword evidence="5" id="KW-0539">Nucleus</keyword>
<feature type="region of interest" description="Disordered" evidence="6">
    <location>
        <begin position="369"/>
        <end position="394"/>
    </location>
</feature>
<reference evidence="7" key="1">
    <citation type="submission" date="2016-04" db="EMBL/GenBank/DDBJ databases">
        <authorList>
            <person name="Nguyen H.D."/>
            <person name="Samba Siva P."/>
            <person name="Cullis J."/>
            <person name="Levesque C.A."/>
            <person name="Hambleton S."/>
        </authorList>
    </citation>
    <scope>NUCLEOTIDE SEQUENCE</scope>
    <source>
        <strain evidence="7">DAOMC 236416</strain>
    </source>
</reference>
<evidence type="ECO:0000313" key="7">
    <source>
        <dbReference type="EMBL" id="KAE8242791.1"/>
    </source>
</evidence>
<protein>
    <submittedName>
        <fullName evidence="7">Uncharacterized protein</fullName>
    </submittedName>
</protein>
<evidence type="ECO:0000256" key="4">
    <source>
        <dbReference type="ARBA" id="ARBA00023163"/>
    </source>
</evidence>
<comment type="caution">
    <text evidence="7">The sequence shown here is derived from an EMBL/GenBank/DDBJ whole genome shotgun (WGS) entry which is preliminary data.</text>
</comment>